<evidence type="ECO:0000313" key="10">
    <source>
        <dbReference type="Proteomes" id="UP000078546"/>
    </source>
</evidence>
<dbReference type="InterPro" id="IPR011545">
    <property type="entry name" value="DEAD/DEAH_box_helicase_dom"/>
</dbReference>
<dbReference type="GO" id="GO:0005634">
    <property type="term" value="C:nucleus"/>
    <property type="evidence" value="ECO:0007669"/>
    <property type="project" value="TreeGrafter"/>
</dbReference>
<dbReference type="SMART" id="SM00490">
    <property type="entry name" value="HELICc"/>
    <property type="match status" value="1"/>
</dbReference>
<name>A0A1A8VRK7_PLAOA</name>
<dbReference type="Proteomes" id="UP000078560">
    <property type="component" value="Unassembled WGS sequence"/>
</dbReference>
<feature type="region of interest" description="Disordered" evidence="5">
    <location>
        <begin position="379"/>
        <end position="400"/>
    </location>
</feature>
<reference evidence="10 11" key="1">
    <citation type="submission" date="2016-05" db="EMBL/GenBank/DDBJ databases">
        <authorList>
            <person name="Naeem Raeece"/>
        </authorList>
    </citation>
    <scope>NUCLEOTIDE SEQUENCE [LARGE SCALE GENOMIC DNA]</scope>
</reference>
<dbReference type="PANTHER" id="PTHR18934">
    <property type="entry name" value="ATP-DEPENDENT RNA HELICASE"/>
    <property type="match status" value="1"/>
</dbReference>
<evidence type="ECO:0000313" key="9">
    <source>
        <dbReference type="EMBL" id="SBS89714.1"/>
    </source>
</evidence>
<accession>A0A1A8VRK7</accession>
<keyword evidence="1" id="KW-0547">Nucleotide-binding</keyword>
<dbReference type="InterPro" id="IPR014001">
    <property type="entry name" value="Helicase_ATP-bd"/>
</dbReference>
<dbReference type="GO" id="GO:0005524">
    <property type="term" value="F:ATP binding"/>
    <property type="evidence" value="ECO:0007669"/>
    <property type="project" value="UniProtKB-KW"/>
</dbReference>
<organism evidence="8 11">
    <name type="scientific">Plasmodium ovale curtisi</name>
    <dbReference type="NCBI Taxonomy" id="864141"/>
    <lineage>
        <taxon>Eukaryota</taxon>
        <taxon>Sar</taxon>
        <taxon>Alveolata</taxon>
        <taxon>Apicomplexa</taxon>
        <taxon>Aconoidasida</taxon>
        <taxon>Haemosporida</taxon>
        <taxon>Plasmodiidae</taxon>
        <taxon>Plasmodium</taxon>
        <taxon>Plasmodium (Plasmodium)</taxon>
    </lineage>
</organism>
<dbReference type="GO" id="GO:0004386">
    <property type="term" value="F:helicase activity"/>
    <property type="evidence" value="ECO:0007669"/>
    <property type="project" value="UniProtKB-KW"/>
</dbReference>
<keyword evidence="4" id="KW-0067">ATP-binding</keyword>
<gene>
    <name evidence="9" type="ORF">POVCU1_016910</name>
    <name evidence="8" type="ORF">POVCU2_0018890</name>
</gene>
<dbReference type="Pfam" id="PF00271">
    <property type="entry name" value="Helicase_C"/>
    <property type="match status" value="1"/>
</dbReference>
<evidence type="ECO:0000256" key="3">
    <source>
        <dbReference type="ARBA" id="ARBA00022806"/>
    </source>
</evidence>
<evidence type="ECO:0000259" key="6">
    <source>
        <dbReference type="PROSITE" id="PS51192"/>
    </source>
</evidence>
<protein>
    <submittedName>
        <fullName evidence="8">DEAD box helicase, putative</fullName>
    </submittedName>
</protein>
<dbReference type="EMBL" id="FLQV01000312">
    <property type="protein sequence ID" value="SBS89714.1"/>
    <property type="molecule type" value="Genomic_DNA"/>
</dbReference>
<dbReference type="GO" id="GO:0003723">
    <property type="term" value="F:RNA binding"/>
    <property type="evidence" value="ECO:0007669"/>
    <property type="project" value="TreeGrafter"/>
</dbReference>
<evidence type="ECO:0000259" key="7">
    <source>
        <dbReference type="PROSITE" id="PS51194"/>
    </source>
</evidence>
<dbReference type="PROSITE" id="PS51192">
    <property type="entry name" value="HELICASE_ATP_BIND_1"/>
    <property type="match status" value="1"/>
</dbReference>
<dbReference type="GO" id="GO:0016787">
    <property type="term" value="F:hydrolase activity"/>
    <property type="evidence" value="ECO:0007669"/>
    <property type="project" value="UniProtKB-KW"/>
</dbReference>
<dbReference type="SMART" id="SM00487">
    <property type="entry name" value="DEXDc"/>
    <property type="match status" value="1"/>
</dbReference>
<sequence>MTMRGNEIIYLKNTMLEGTSSKARGLYDKMEEEERKNMRSKDSNIYGRGGEFHHHHSEQSHHCRNEQPHHRRNEQPHHRRVGEFYRRPGEESHHRRGYAYEHFRKKVNSKRNSYRSGPGWMEKENNIGGNHEKKIIYGGSSGISEVPYVREIVAYGENGGVHHSNHRGYNNPCERDSAQFSSTFMGNQVQPLKRNSIDTVKMNGVYVSKNVINNFPPSIDSTRCSKQGMEFEERGNQKGMIYLNDMGKNWTCFHENGKQDDSFGLRDKKWGTSKRRDVDTSVRTDEGGNVEEVNCKMDKGRYINGARSNEIRGPTNYDYWYNDKRDEVHTERQGGHPINYALYREDREENLFDGLCSKGSGNGGADLCISYARTSAKGNNLHEEVNQRSQGDSRSSRHVERGKTLLTEDNKRDVHSNTEKLSIYKLREKILNMIEKNDITFIQGETGSGKSTCVPKFLLEESLKEGKKISIIVTEPRRIACISLSRILSEITNETLGDRIAYRISGESLYNSKRTLITYTTIGYLFKLLLHHKHIYKKFTHVIIDEIHDRSILLDIVLLFVKLYLHNKKKEESVFKLIIMSATMQGDLYYSYFKHENIKMDTIFVGTKIYHVDTLYIEDVISYSRGEGNVSYENEIEEQNANEKVIDFILRKKRQQNLYLSSDSHALLSKIKNEYGRTIRMFLNRSPVSQDKDISVDDVMPANAFSNVSNLCLELVRSLCFAGESVLIFLPGMQDINDLYHQLSMIINNQSKNGNRENYQIHMLHSCLHDHSIYDRKEDNVNIKIFLSSNIAESSITIPNVRLVIDFCTHKNMEYDPQKKAYILVKKWTNKSSMEQRKGRCGRTCHGICIRMISKDFLFLLRDHKMSEVYTHCLHLLYLYVLKSMPVLRRLVGRSYERCGERSDGEGSDGKGFDHVRSRGVSKPSLRVRDVLGMIIEKPSQENVKRTRRELMQMKAVIRRRNKLIISIIGQMMIRFSMGINLCRLLLYGILLDLTFDVIIIVSILNTNDIFPSFNLFSFKNIYTYGVSLQLSLKQKSYFDGKTYSELIMLRNIFLEWLCLFSLYIHKLKKENKFKENDLKRYYMSTCSVMQTRNYIHVKKLLYVINNVENISRKVMKILHRDSNAYRSAQYMLNLLRGRASYDTRNVIHGNVSTIPDVNKQNVFQIVSRYSYFDPSNENIYMKFLFCLSFTPLFIQGTPKLAVHKFKEGKPKGRKIVSLLDYIHREKLNINNCVYFRGVKRYDLDLVQKGMYIMCPYLLQRVYFHKDIYIVHFESYGVAAHLDGKYEISNRLITPLQIGNNTPSSVMHMEELKETINKIKVELLRMYDRNVEQYVLRTLHSNIGSLVEPVQAIVPVPINTNDKINNAPLSTNIINFFANGKYIFLLPLLDKMNITSSRPFPRENRVQDVSIYFQKKYEFKKPMHPFLVQWVLLNTDNYKMRKDAKGVTSLPDFNEVTALPDVAEERNSDSESSTVSEKKKRKKVKCKLNFRSVLGFLSMCPFHYNREKMIYSNQSANAFAVCAGIEYSSTKDTLTWVNYATIIPNKFFLTFFLSSLPYHDNVIFRTKTNLLGCDILSINIFDSKEMYFTNENKEDYKNRSSEDDREASSPIINKHDLVRINFVRRYLSRILLSHTLAYNKLEEERELDEKSAVNDLYDAHGANDLNDVNDVDDVDDVDDVNDGQESDAEEVHLLKESPYLKKIIHNMINENNKEEINYSSYNVDSHFDEKNMFDMNLSWDSEHIFNLNEKWDNGKGEMLINSYDMLYTIQSREQKDPYYSQKFVKEKLVQTIEAVKPNYLKNNLSLHVFNSINAYAHSDEEDFLFFKPINLASIRDTNIQVRDLYYQQCISHHLKDLQKMSPTREISERKVDAYFCPPKGDHANYMYIDCTFATTESSDTALIALKMKAGNDIKKRKQHEMQVNT</sequence>
<dbReference type="Gene3D" id="1.20.120.1080">
    <property type="match status" value="1"/>
</dbReference>
<dbReference type="Pfam" id="PF00270">
    <property type="entry name" value="DEAD"/>
    <property type="match status" value="1"/>
</dbReference>
<evidence type="ECO:0000256" key="1">
    <source>
        <dbReference type="ARBA" id="ARBA00022741"/>
    </source>
</evidence>
<keyword evidence="2" id="KW-0378">Hydrolase</keyword>
<feature type="domain" description="Helicase C-terminal" evidence="7">
    <location>
        <begin position="714"/>
        <end position="885"/>
    </location>
</feature>
<evidence type="ECO:0000256" key="5">
    <source>
        <dbReference type="SAM" id="MobiDB-lite"/>
    </source>
</evidence>
<dbReference type="Gene3D" id="3.40.50.300">
    <property type="entry name" value="P-loop containing nucleotide triphosphate hydrolases"/>
    <property type="match status" value="2"/>
</dbReference>
<proteinExistence type="predicted"/>
<keyword evidence="3 8" id="KW-0347">Helicase</keyword>
<feature type="domain" description="Helicase ATP-binding" evidence="6">
    <location>
        <begin position="431"/>
        <end position="602"/>
    </location>
</feature>
<dbReference type="PANTHER" id="PTHR18934:SF237">
    <property type="entry name" value="ATP-DEPENDENT DNA_RNA HELICASE DHX36"/>
    <property type="match status" value="1"/>
</dbReference>
<evidence type="ECO:0000313" key="11">
    <source>
        <dbReference type="Proteomes" id="UP000078560"/>
    </source>
</evidence>
<dbReference type="InterPro" id="IPR027417">
    <property type="entry name" value="P-loop_NTPase"/>
</dbReference>
<dbReference type="CDD" id="cd17917">
    <property type="entry name" value="DEXHc_RHA-like"/>
    <property type="match status" value="1"/>
</dbReference>
<dbReference type="CDD" id="cd18791">
    <property type="entry name" value="SF2_C_RHA"/>
    <property type="match status" value="1"/>
</dbReference>
<reference evidence="8" key="2">
    <citation type="submission" date="2016-05" db="EMBL/GenBank/DDBJ databases">
        <authorList>
            <person name="Lavstsen T."/>
            <person name="Jespersen J.S."/>
        </authorList>
    </citation>
    <scope>NUCLEOTIDE SEQUENCE [LARGE SCALE GENOMIC DNA]</scope>
</reference>
<evidence type="ECO:0000313" key="8">
    <source>
        <dbReference type="EMBL" id="SBS83095.1"/>
    </source>
</evidence>
<dbReference type="Proteomes" id="UP000078546">
    <property type="component" value="Unassembled WGS sequence"/>
</dbReference>
<evidence type="ECO:0000256" key="4">
    <source>
        <dbReference type="ARBA" id="ARBA00022840"/>
    </source>
</evidence>
<dbReference type="InterPro" id="IPR001650">
    <property type="entry name" value="Helicase_C-like"/>
</dbReference>
<feature type="region of interest" description="Disordered" evidence="5">
    <location>
        <begin position="48"/>
        <end position="80"/>
    </location>
</feature>
<dbReference type="PROSITE" id="PS51194">
    <property type="entry name" value="HELICASE_CTER"/>
    <property type="match status" value="1"/>
</dbReference>
<evidence type="ECO:0000256" key="2">
    <source>
        <dbReference type="ARBA" id="ARBA00022801"/>
    </source>
</evidence>
<dbReference type="EMBL" id="FLQU01000249">
    <property type="protein sequence ID" value="SBS83095.1"/>
    <property type="molecule type" value="Genomic_DNA"/>
</dbReference>
<dbReference type="SUPFAM" id="SSF52540">
    <property type="entry name" value="P-loop containing nucleoside triphosphate hydrolases"/>
    <property type="match status" value="1"/>
</dbReference>
<feature type="compositionally biased region" description="Basic and acidic residues" evidence="5">
    <location>
        <begin position="57"/>
        <end position="80"/>
    </location>
</feature>